<evidence type="ECO:0000256" key="1">
    <source>
        <dbReference type="ARBA" id="ARBA00023015"/>
    </source>
</evidence>
<dbReference type="EMBL" id="JBHTMP010000035">
    <property type="protein sequence ID" value="MFD1323660.1"/>
    <property type="molecule type" value="Genomic_DNA"/>
</dbReference>
<keyword evidence="6" id="KW-1185">Reference proteome</keyword>
<evidence type="ECO:0000313" key="6">
    <source>
        <dbReference type="Proteomes" id="UP001597260"/>
    </source>
</evidence>
<feature type="transmembrane region" description="Helical" evidence="3">
    <location>
        <begin position="105"/>
        <end position="125"/>
    </location>
</feature>
<sequence length="295" mass="29840">MSHPTGRLAEYTAGTLPESEAAAVATHLSRCGACRRDVAAWQRVAEGVRTRVAPAPTGLFAALRDRLAPASPGPGVLPPYRAIPGTRPMARAVDLLAHQWRLVGWRVWVVSAVVLAAGMAVAGWASVPAEPVLATVVPLVAALAVAAACGNDDPPSELIQAAPTSVRTILLARLTLVLGAVFGAAVVGSLALSLAGAGGPGQLLAAWLGPMVLLSAVSFALSLTWRPAVGGSAALSLWAVRVLAASGSLDADLSGVVEAVWRTTWPSLAVAGALVVGVLAIAPRLPLTGTARFGP</sequence>
<dbReference type="RefSeq" id="WP_377572993.1">
    <property type="nucleotide sequence ID" value="NZ_JBHTMP010000035.1"/>
</dbReference>
<dbReference type="Gene3D" id="1.10.10.1320">
    <property type="entry name" value="Anti-sigma factor, zinc-finger domain"/>
    <property type="match status" value="1"/>
</dbReference>
<evidence type="ECO:0000256" key="2">
    <source>
        <dbReference type="ARBA" id="ARBA00023163"/>
    </source>
</evidence>
<reference evidence="6" key="1">
    <citation type="journal article" date="2019" name="Int. J. Syst. Evol. Microbiol.">
        <title>The Global Catalogue of Microorganisms (GCM) 10K type strain sequencing project: providing services to taxonomists for standard genome sequencing and annotation.</title>
        <authorList>
            <consortium name="The Broad Institute Genomics Platform"/>
            <consortium name="The Broad Institute Genome Sequencing Center for Infectious Disease"/>
            <person name="Wu L."/>
            <person name="Ma J."/>
        </authorList>
    </citation>
    <scope>NUCLEOTIDE SEQUENCE [LARGE SCALE GENOMIC DNA]</scope>
    <source>
        <strain evidence="6">JCM 31037</strain>
    </source>
</reference>
<comment type="caution">
    <text evidence="5">The sequence shown here is derived from an EMBL/GenBank/DDBJ whole genome shotgun (WGS) entry which is preliminary data.</text>
</comment>
<accession>A0ABW3YJM4</accession>
<dbReference type="Pfam" id="PF13490">
    <property type="entry name" value="zf-HC2"/>
    <property type="match status" value="1"/>
</dbReference>
<feature type="transmembrane region" description="Helical" evidence="3">
    <location>
        <begin position="131"/>
        <end position="149"/>
    </location>
</feature>
<feature type="transmembrane region" description="Helical" evidence="3">
    <location>
        <begin position="264"/>
        <end position="282"/>
    </location>
</feature>
<dbReference type="InterPro" id="IPR027383">
    <property type="entry name" value="Znf_put"/>
</dbReference>
<evidence type="ECO:0000256" key="3">
    <source>
        <dbReference type="SAM" id="Phobius"/>
    </source>
</evidence>
<protein>
    <submittedName>
        <fullName evidence="5">Zf-HC2 domain-containing protein</fullName>
    </submittedName>
</protein>
<feature type="transmembrane region" description="Helical" evidence="3">
    <location>
        <begin position="204"/>
        <end position="221"/>
    </location>
</feature>
<feature type="domain" description="Putative zinc-finger" evidence="4">
    <location>
        <begin position="7"/>
        <end position="35"/>
    </location>
</feature>
<keyword evidence="3" id="KW-0812">Transmembrane</keyword>
<evidence type="ECO:0000259" key="4">
    <source>
        <dbReference type="Pfam" id="PF13490"/>
    </source>
</evidence>
<name>A0ABW3YJM4_9ACTN</name>
<organism evidence="5 6">
    <name type="scientific">Micromonospora sonneratiae</name>
    <dbReference type="NCBI Taxonomy" id="1184706"/>
    <lineage>
        <taxon>Bacteria</taxon>
        <taxon>Bacillati</taxon>
        <taxon>Actinomycetota</taxon>
        <taxon>Actinomycetes</taxon>
        <taxon>Micromonosporales</taxon>
        <taxon>Micromonosporaceae</taxon>
        <taxon>Micromonospora</taxon>
    </lineage>
</organism>
<feature type="transmembrane region" description="Helical" evidence="3">
    <location>
        <begin position="170"/>
        <end position="192"/>
    </location>
</feature>
<evidence type="ECO:0000313" key="5">
    <source>
        <dbReference type="EMBL" id="MFD1323660.1"/>
    </source>
</evidence>
<gene>
    <name evidence="5" type="ORF">ACFQ4H_21470</name>
</gene>
<dbReference type="Proteomes" id="UP001597260">
    <property type="component" value="Unassembled WGS sequence"/>
</dbReference>
<keyword evidence="2" id="KW-0804">Transcription</keyword>
<keyword evidence="3" id="KW-0472">Membrane</keyword>
<keyword evidence="1" id="KW-0805">Transcription regulation</keyword>
<proteinExistence type="predicted"/>
<keyword evidence="3" id="KW-1133">Transmembrane helix</keyword>
<dbReference type="InterPro" id="IPR041916">
    <property type="entry name" value="Anti_sigma_zinc_sf"/>
</dbReference>
<feature type="transmembrane region" description="Helical" evidence="3">
    <location>
        <begin position="228"/>
        <end position="244"/>
    </location>
</feature>